<evidence type="ECO:0000256" key="1">
    <source>
        <dbReference type="SAM" id="MobiDB-lite"/>
    </source>
</evidence>
<accession>A6ZU98</accession>
<dbReference type="Gene3D" id="2.60.200.20">
    <property type="match status" value="1"/>
</dbReference>
<feature type="domain" description="FHA" evidence="2">
    <location>
        <begin position="22"/>
        <end position="86"/>
    </location>
</feature>
<name>A6ZU98_YEAS7</name>
<feature type="region of interest" description="Disordered" evidence="1">
    <location>
        <begin position="241"/>
        <end position="265"/>
    </location>
</feature>
<gene>
    <name evidence="3" type="ORF">SCY_1981</name>
</gene>
<organism evidence="3 4">
    <name type="scientific">Saccharomyces cerevisiae (strain YJM789)</name>
    <name type="common">Baker's yeast</name>
    <dbReference type="NCBI Taxonomy" id="307796"/>
    <lineage>
        <taxon>Eukaryota</taxon>
        <taxon>Fungi</taxon>
        <taxon>Dikarya</taxon>
        <taxon>Ascomycota</taxon>
        <taxon>Saccharomycotina</taxon>
        <taxon>Saccharomycetes</taxon>
        <taxon>Saccharomycetales</taxon>
        <taxon>Saccharomycetaceae</taxon>
        <taxon>Saccharomyces</taxon>
    </lineage>
</organism>
<reference evidence="3 4" key="1">
    <citation type="journal article" date="2007" name="Proc. Natl. Acad. Sci. U.S.A.">
        <title>Genome sequencing and comparative analysis of Saccharomyces cerevisiae strain YJM789.</title>
        <authorList>
            <person name="Wei W."/>
            <person name="McCusker J.H."/>
            <person name="Hyman R.W."/>
            <person name="Jones T."/>
            <person name="Ning Y."/>
            <person name="Cao Z."/>
            <person name="Gu Z."/>
            <person name="Bruno D."/>
            <person name="Miranda M."/>
            <person name="Nguyen M."/>
            <person name="Wilhelmy J."/>
            <person name="Komp C."/>
            <person name="Tamse R."/>
            <person name="Wang X."/>
            <person name="Jia P."/>
            <person name="Luedi P."/>
            <person name="Oefner P.J."/>
            <person name="David L."/>
            <person name="Dietrich F.S."/>
            <person name="Li Y."/>
            <person name="Davis R.W."/>
            <person name="Steinmetz L.M."/>
        </authorList>
    </citation>
    <scope>NUCLEOTIDE SEQUENCE [LARGE SCALE GENOMIC DNA]</scope>
    <source>
        <strain evidence="3 4">YJM789</strain>
    </source>
</reference>
<dbReference type="EMBL" id="AAFW02000099">
    <property type="protein sequence ID" value="EDN62036.1"/>
    <property type="molecule type" value="Genomic_DNA"/>
</dbReference>
<dbReference type="AlphaFoldDB" id="A6ZU98"/>
<protein>
    <submittedName>
        <fullName evidence="3">Conserved protein</fullName>
    </submittedName>
</protein>
<dbReference type="InterPro" id="IPR000253">
    <property type="entry name" value="FHA_dom"/>
</dbReference>
<proteinExistence type="predicted"/>
<dbReference type="PROSITE" id="PS50006">
    <property type="entry name" value="FHA_DOMAIN"/>
    <property type="match status" value="1"/>
</dbReference>
<evidence type="ECO:0000313" key="4">
    <source>
        <dbReference type="Proteomes" id="UP000007060"/>
    </source>
</evidence>
<dbReference type="SUPFAM" id="SSF49879">
    <property type="entry name" value="SMAD/FHA domain"/>
    <property type="match status" value="1"/>
</dbReference>
<dbReference type="HOGENOM" id="CLU_869200_0_0_1"/>
<dbReference type="OrthoDB" id="4068945at2759"/>
<sequence length="321" mass="36520">MGDIRTFVFAIEDTETTQGLCKTIGRSSSFDQNSLCKPYNLYFDEPELSRQHAVLCIKTPIPKIEGVPSIEQLRICIRDLNNKTGTVNLVSDGPNDEIDLKNGDAFGLIAIDNHPFRDNHHLAAKLIFRIELEYFDEAREIVKCTITNVTFGKNNTVSSFPIHSATSTEDSDSSWYGLSEASTQTEVADECHETNTILTRGGRFSILSLRKRGSKQDQKICSNFDRKIHETSSFEEEIEVCTDTDTTEEEEEEEEEKEEGDDEEGEIELEIIRVKRIKGRTKIKKTLTCFSKNKKIITPQHSNSMWLLLIVILIFDRLLSN</sequence>
<evidence type="ECO:0000259" key="2">
    <source>
        <dbReference type="PROSITE" id="PS50006"/>
    </source>
</evidence>
<dbReference type="Pfam" id="PF00498">
    <property type="entry name" value="FHA"/>
    <property type="match status" value="1"/>
</dbReference>
<comment type="caution">
    <text evidence="3">The sequence shown here is derived from an EMBL/GenBank/DDBJ whole genome shotgun (WGS) entry which is preliminary data.</text>
</comment>
<dbReference type="InterPro" id="IPR008984">
    <property type="entry name" value="SMAD_FHA_dom_sf"/>
</dbReference>
<dbReference type="Proteomes" id="UP000007060">
    <property type="component" value="Unassembled WGS sequence"/>
</dbReference>
<evidence type="ECO:0000313" key="3">
    <source>
        <dbReference type="EMBL" id="EDN62036.1"/>
    </source>
</evidence>